<sequence length="445" mass="48958">MRFLSPPSMPEDAAERIIWFIQLRWLAALGVLVFAVAGRFLLQLQFALMPFALIAAGIVSYNAVFLLLSRKRWRGKRGDRFATIQVLVDILMLTVLMHFGGGIENPFVFYYLFHVLIAAILLPRLKADLQVLFASVCIGAVAVGELTGVLHHRHIEGLVPAELCGNWKFVMVTLFAIVTTLFVVAYLGGAISERLHEREEELAKANTVLAEQDRVKSRYVMRVAHDLAEPAGMITSCLKLVTKGMTGPIPDNALDMVQRAEDKSEYLGDLIRDLLSLSRIKAARNIPKCPVNLSEAITQVFQDVEPHALEKSLTLRQSSPETLPLVWGNADAIHELLGNLVGNAVKYTLVEGHVEVNASNSGQEVLVRVRDDGVGIPGEAIPHIFEEFYRADNVKAESVEGTGLGLSIVSQIIHTHGGRIWVESEQGKGTTFSFTLPIAEEAHAS</sequence>
<dbReference type="PANTHER" id="PTHR42878">
    <property type="entry name" value="TWO-COMPONENT HISTIDINE KINASE"/>
    <property type="match status" value="1"/>
</dbReference>
<evidence type="ECO:0000256" key="9">
    <source>
        <dbReference type="SAM" id="Phobius"/>
    </source>
</evidence>
<evidence type="ECO:0000256" key="7">
    <source>
        <dbReference type="ARBA" id="ARBA00022840"/>
    </source>
</evidence>
<evidence type="ECO:0000256" key="4">
    <source>
        <dbReference type="ARBA" id="ARBA00022679"/>
    </source>
</evidence>
<feature type="transmembrane region" description="Helical" evidence="9">
    <location>
        <begin position="169"/>
        <end position="188"/>
    </location>
</feature>
<dbReference type="InterPro" id="IPR036097">
    <property type="entry name" value="HisK_dim/P_sf"/>
</dbReference>
<evidence type="ECO:0000256" key="5">
    <source>
        <dbReference type="ARBA" id="ARBA00022741"/>
    </source>
</evidence>
<comment type="catalytic activity">
    <reaction evidence="1">
        <text>ATP + protein L-histidine = ADP + protein N-phospho-L-histidine.</text>
        <dbReference type="EC" id="2.7.13.3"/>
    </reaction>
</comment>
<gene>
    <name evidence="11" type="ORF">LCGC14_0015180</name>
</gene>
<dbReference type="GO" id="GO:0000155">
    <property type="term" value="F:phosphorelay sensor kinase activity"/>
    <property type="evidence" value="ECO:0007669"/>
    <property type="project" value="InterPro"/>
</dbReference>
<evidence type="ECO:0000256" key="1">
    <source>
        <dbReference type="ARBA" id="ARBA00000085"/>
    </source>
</evidence>
<keyword evidence="4" id="KW-0808">Transferase</keyword>
<dbReference type="GO" id="GO:0000156">
    <property type="term" value="F:phosphorelay response regulator activity"/>
    <property type="evidence" value="ECO:0007669"/>
    <property type="project" value="TreeGrafter"/>
</dbReference>
<keyword evidence="9" id="KW-0472">Membrane</keyword>
<feature type="transmembrane region" description="Helical" evidence="9">
    <location>
        <begin position="21"/>
        <end position="42"/>
    </location>
</feature>
<evidence type="ECO:0000256" key="3">
    <source>
        <dbReference type="ARBA" id="ARBA00022553"/>
    </source>
</evidence>
<dbReference type="PROSITE" id="PS50109">
    <property type="entry name" value="HIS_KIN"/>
    <property type="match status" value="1"/>
</dbReference>
<keyword evidence="7" id="KW-0067">ATP-binding</keyword>
<dbReference type="SUPFAM" id="SSF55874">
    <property type="entry name" value="ATPase domain of HSP90 chaperone/DNA topoisomerase II/histidine kinase"/>
    <property type="match status" value="1"/>
</dbReference>
<dbReference type="GO" id="GO:0005524">
    <property type="term" value="F:ATP binding"/>
    <property type="evidence" value="ECO:0007669"/>
    <property type="project" value="UniProtKB-KW"/>
</dbReference>
<dbReference type="InterPro" id="IPR036890">
    <property type="entry name" value="HATPase_C_sf"/>
</dbReference>
<reference evidence="11" key="1">
    <citation type="journal article" date="2015" name="Nature">
        <title>Complex archaea that bridge the gap between prokaryotes and eukaryotes.</title>
        <authorList>
            <person name="Spang A."/>
            <person name="Saw J.H."/>
            <person name="Jorgensen S.L."/>
            <person name="Zaremba-Niedzwiedzka K."/>
            <person name="Martijn J."/>
            <person name="Lind A.E."/>
            <person name="van Eijk R."/>
            <person name="Schleper C."/>
            <person name="Guy L."/>
            <person name="Ettema T.J."/>
        </authorList>
    </citation>
    <scope>NUCLEOTIDE SEQUENCE</scope>
</reference>
<dbReference type="EMBL" id="LAZR01000003">
    <property type="protein sequence ID" value="KKO11043.1"/>
    <property type="molecule type" value="Genomic_DNA"/>
</dbReference>
<feature type="domain" description="Histidine kinase" evidence="10">
    <location>
        <begin position="222"/>
        <end position="440"/>
    </location>
</feature>
<dbReference type="EC" id="2.7.13.3" evidence="2"/>
<evidence type="ECO:0000259" key="10">
    <source>
        <dbReference type="PROSITE" id="PS50109"/>
    </source>
</evidence>
<keyword evidence="9" id="KW-0812">Transmembrane</keyword>
<dbReference type="Pfam" id="PF25323">
    <property type="entry name" value="6TM_PilS"/>
    <property type="match status" value="1"/>
</dbReference>
<accession>A0A0F9WEY9</accession>
<evidence type="ECO:0000256" key="6">
    <source>
        <dbReference type="ARBA" id="ARBA00022777"/>
    </source>
</evidence>
<feature type="transmembrane region" description="Helical" evidence="9">
    <location>
        <begin position="81"/>
        <end position="101"/>
    </location>
</feature>
<evidence type="ECO:0000256" key="2">
    <source>
        <dbReference type="ARBA" id="ARBA00012438"/>
    </source>
</evidence>
<keyword evidence="6" id="KW-0418">Kinase</keyword>
<organism evidence="11">
    <name type="scientific">marine sediment metagenome</name>
    <dbReference type="NCBI Taxonomy" id="412755"/>
    <lineage>
        <taxon>unclassified sequences</taxon>
        <taxon>metagenomes</taxon>
        <taxon>ecological metagenomes</taxon>
    </lineage>
</organism>
<dbReference type="PRINTS" id="PR00344">
    <property type="entry name" value="BCTRLSENSOR"/>
</dbReference>
<dbReference type="AlphaFoldDB" id="A0A0F9WEY9"/>
<dbReference type="GO" id="GO:0030295">
    <property type="term" value="F:protein kinase activator activity"/>
    <property type="evidence" value="ECO:0007669"/>
    <property type="project" value="TreeGrafter"/>
</dbReference>
<comment type="caution">
    <text evidence="11">The sequence shown here is derived from an EMBL/GenBank/DDBJ whole genome shotgun (WGS) entry which is preliminary data.</text>
</comment>
<dbReference type="InterPro" id="IPR003594">
    <property type="entry name" value="HATPase_dom"/>
</dbReference>
<dbReference type="SMART" id="SM00387">
    <property type="entry name" value="HATPase_c"/>
    <property type="match status" value="1"/>
</dbReference>
<dbReference type="Gene3D" id="1.10.287.130">
    <property type="match status" value="1"/>
</dbReference>
<name>A0A0F9WEY9_9ZZZZ</name>
<dbReference type="InterPro" id="IPR004358">
    <property type="entry name" value="Sig_transdc_His_kin-like_C"/>
</dbReference>
<dbReference type="Gene3D" id="3.30.565.10">
    <property type="entry name" value="Histidine kinase-like ATPase, C-terminal domain"/>
    <property type="match status" value="1"/>
</dbReference>
<keyword evidence="5" id="KW-0547">Nucleotide-binding</keyword>
<dbReference type="CDD" id="cd00075">
    <property type="entry name" value="HATPase"/>
    <property type="match status" value="1"/>
</dbReference>
<evidence type="ECO:0000313" key="11">
    <source>
        <dbReference type="EMBL" id="KKO11043.1"/>
    </source>
</evidence>
<proteinExistence type="predicted"/>
<keyword evidence="9" id="KW-1133">Transmembrane helix</keyword>
<dbReference type="SUPFAM" id="SSF47384">
    <property type="entry name" value="Homodimeric domain of signal transducing histidine kinase"/>
    <property type="match status" value="1"/>
</dbReference>
<dbReference type="InterPro" id="IPR050351">
    <property type="entry name" value="BphY/WalK/GraS-like"/>
</dbReference>
<dbReference type="Pfam" id="PF02518">
    <property type="entry name" value="HATPase_c"/>
    <property type="match status" value="1"/>
</dbReference>
<feature type="transmembrane region" description="Helical" evidence="9">
    <location>
        <begin position="131"/>
        <end position="149"/>
    </location>
</feature>
<keyword evidence="3" id="KW-0597">Phosphoprotein</keyword>
<dbReference type="PANTHER" id="PTHR42878:SF7">
    <property type="entry name" value="SENSOR HISTIDINE KINASE GLRK"/>
    <property type="match status" value="1"/>
</dbReference>
<protein>
    <recommendedName>
        <fullName evidence="2">histidine kinase</fullName>
        <ecNumber evidence="2">2.7.13.3</ecNumber>
    </recommendedName>
</protein>
<feature type="transmembrane region" description="Helical" evidence="9">
    <location>
        <begin position="48"/>
        <end position="69"/>
    </location>
</feature>
<feature type="transmembrane region" description="Helical" evidence="9">
    <location>
        <begin position="107"/>
        <end position="124"/>
    </location>
</feature>
<dbReference type="FunFam" id="3.30.565.10:FF:000006">
    <property type="entry name" value="Sensor histidine kinase WalK"/>
    <property type="match status" value="1"/>
</dbReference>
<keyword evidence="8" id="KW-0902">Two-component regulatory system</keyword>
<dbReference type="GO" id="GO:0007234">
    <property type="term" value="P:osmosensory signaling via phosphorelay pathway"/>
    <property type="evidence" value="ECO:0007669"/>
    <property type="project" value="TreeGrafter"/>
</dbReference>
<evidence type="ECO:0000256" key="8">
    <source>
        <dbReference type="ARBA" id="ARBA00023012"/>
    </source>
</evidence>
<dbReference type="InterPro" id="IPR005467">
    <property type="entry name" value="His_kinase_dom"/>
</dbReference>